<name>A0A4R3MLD1_9FIRM</name>
<dbReference type="RefSeq" id="WP_132251136.1">
    <property type="nucleotide sequence ID" value="NZ_SMAL01000003.1"/>
</dbReference>
<reference evidence="2 3" key="1">
    <citation type="submission" date="2019-03" db="EMBL/GenBank/DDBJ databases">
        <title>Genomic Encyclopedia of Type Strains, Phase IV (KMG-IV): sequencing the most valuable type-strain genomes for metagenomic binning, comparative biology and taxonomic classification.</title>
        <authorList>
            <person name="Goeker M."/>
        </authorList>
    </citation>
    <scope>NUCLEOTIDE SEQUENCE [LARGE SCALE GENOMIC DNA]</scope>
    <source>
        <strain evidence="2 3">DSM 24629</strain>
    </source>
</reference>
<feature type="chain" id="PRO_5020659385" description="DUF5626 domain-containing protein" evidence="1">
    <location>
        <begin position="25"/>
        <end position="188"/>
    </location>
</feature>
<organism evidence="2 3">
    <name type="scientific">Natranaerovirga pectinivora</name>
    <dbReference type="NCBI Taxonomy" id="682400"/>
    <lineage>
        <taxon>Bacteria</taxon>
        <taxon>Bacillati</taxon>
        <taxon>Bacillota</taxon>
        <taxon>Clostridia</taxon>
        <taxon>Lachnospirales</taxon>
        <taxon>Natranaerovirgaceae</taxon>
        <taxon>Natranaerovirga</taxon>
    </lineage>
</organism>
<proteinExistence type="predicted"/>
<evidence type="ECO:0000313" key="2">
    <source>
        <dbReference type="EMBL" id="TCT15438.1"/>
    </source>
</evidence>
<comment type="caution">
    <text evidence="2">The sequence shown here is derived from an EMBL/GenBank/DDBJ whole genome shotgun (WGS) entry which is preliminary data.</text>
</comment>
<gene>
    <name evidence="2" type="ORF">EDC18_103143</name>
</gene>
<accession>A0A4R3MLD1</accession>
<feature type="signal peptide" evidence="1">
    <location>
        <begin position="1"/>
        <end position="24"/>
    </location>
</feature>
<evidence type="ECO:0008006" key="4">
    <source>
        <dbReference type="Google" id="ProtNLM"/>
    </source>
</evidence>
<dbReference type="OrthoDB" id="9826628at2"/>
<dbReference type="AlphaFoldDB" id="A0A4R3MLD1"/>
<sequence>MKKGFFSFVLSLILILSLSFSSYASTNTENVIDDNSSIVQIYEEGMEITELEEGIFEVKFPLIKTEKSEDIVNQSVAVGSITFTLYGYTNNIQNLYNVVYVIRASEPVNGIMGNLTITNTSILFPTTYFQQSINRSFPATTLYYGDAGNVVIPYEVKQVRLNFRNSRMYFLSYGWTSGINLSSLHNVN</sequence>
<keyword evidence="3" id="KW-1185">Reference proteome</keyword>
<evidence type="ECO:0000313" key="3">
    <source>
        <dbReference type="Proteomes" id="UP000294902"/>
    </source>
</evidence>
<dbReference type="EMBL" id="SMAL01000003">
    <property type="protein sequence ID" value="TCT15438.1"/>
    <property type="molecule type" value="Genomic_DNA"/>
</dbReference>
<keyword evidence="1" id="KW-0732">Signal</keyword>
<evidence type="ECO:0000256" key="1">
    <source>
        <dbReference type="SAM" id="SignalP"/>
    </source>
</evidence>
<protein>
    <recommendedName>
        <fullName evidence="4">DUF5626 domain-containing protein</fullName>
    </recommendedName>
</protein>
<dbReference type="Proteomes" id="UP000294902">
    <property type="component" value="Unassembled WGS sequence"/>
</dbReference>